<dbReference type="RefSeq" id="WP_163206528.1">
    <property type="nucleotide sequence ID" value="NZ_JAAGWG010000024.1"/>
</dbReference>
<sequence>MTLVVPPSSGPAAEDPAAPVDAEGLLPAVGRDEAADDAVVGAVDRLRSEFSGRVGPHVLVRVVRDCRRELGGSPVGAMPELVERLARYRLDRHIG</sequence>
<proteinExistence type="predicted"/>
<evidence type="ECO:0000313" key="3">
    <source>
        <dbReference type="Proteomes" id="UP000479241"/>
    </source>
</evidence>
<dbReference type="EMBL" id="JAAGWG010000024">
    <property type="protein sequence ID" value="NEK86999.1"/>
    <property type="molecule type" value="Genomic_DNA"/>
</dbReference>
<reference evidence="2 3" key="1">
    <citation type="submission" date="2019-12" db="EMBL/GenBank/DDBJ databases">
        <title>the WGS of Blastococcus saxobsidens 67B17.</title>
        <authorList>
            <person name="Jiang Z."/>
        </authorList>
    </citation>
    <scope>NUCLEOTIDE SEQUENCE [LARGE SCALE GENOMIC DNA]</scope>
    <source>
        <strain evidence="2 3">67B17</strain>
    </source>
</reference>
<dbReference type="Proteomes" id="UP000479241">
    <property type="component" value="Unassembled WGS sequence"/>
</dbReference>
<feature type="region of interest" description="Disordered" evidence="1">
    <location>
        <begin position="1"/>
        <end position="25"/>
    </location>
</feature>
<dbReference type="Gene3D" id="1.10.8.1060">
    <property type="entry name" value="Corynebacterium glutamicum thioredoxin-dependent arsenate reductase, N-terminal domain"/>
    <property type="match status" value="1"/>
</dbReference>
<feature type="compositionally biased region" description="Low complexity" evidence="1">
    <location>
        <begin position="11"/>
        <end position="23"/>
    </location>
</feature>
<evidence type="ECO:0000313" key="2">
    <source>
        <dbReference type="EMBL" id="NEK86999.1"/>
    </source>
</evidence>
<protein>
    <submittedName>
        <fullName evidence="2">Uncharacterized protein</fullName>
    </submittedName>
</protein>
<accession>A0A6L9W5E0</accession>
<comment type="caution">
    <text evidence="2">The sequence shown here is derived from an EMBL/GenBank/DDBJ whole genome shotgun (WGS) entry which is preliminary data.</text>
</comment>
<organism evidence="2 3">
    <name type="scientific">Blastococcus saxobsidens</name>
    <dbReference type="NCBI Taxonomy" id="138336"/>
    <lineage>
        <taxon>Bacteria</taxon>
        <taxon>Bacillati</taxon>
        <taxon>Actinomycetota</taxon>
        <taxon>Actinomycetes</taxon>
        <taxon>Geodermatophilales</taxon>
        <taxon>Geodermatophilaceae</taxon>
        <taxon>Blastococcus</taxon>
    </lineage>
</organism>
<evidence type="ECO:0000256" key="1">
    <source>
        <dbReference type="SAM" id="MobiDB-lite"/>
    </source>
</evidence>
<gene>
    <name evidence="2" type="ORF">GCU60_14740</name>
</gene>
<name>A0A6L9W5E0_9ACTN</name>
<dbReference type="AlphaFoldDB" id="A0A6L9W5E0"/>